<proteinExistence type="predicted"/>
<reference evidence="1" key="1">
    <citation type="submission" date="2017-03" db="EMBL/GenBank/DDBJ databases">
        <title>The mitochondrial genome of the carnivorous plant Utricularia reniformis (Lentibulariaceae): structure, comparative analysis and evolutionary landmarks.</title>
        <authorList>
            <person name="Silva S.R."/>
            <person name="Alvarenga D.O."/>
            <person name="Michael T.P."/>
            <person name="Miranda V.F.O."/>
            <person name="Varani A.M."/>
        </authorList>
    </citation>
    <scope>NUCLEOTIDE SEQUENCE</scope>
</reference>
<protein>
    <submittedName>
        <fullName evidence="1">Uncharacterized protein</fullName>
    </submittedName>
</protein>
<dbReference type="EMBL" id="KY774314">
    <property type="protein sequence ID" value="ART31830.1"/>
    <property type="molecule type" value="Genomic_DNA"/>
</dbReference>
<dbReference type="AlphaFoldDB" id="A0A1Y0B342"/>
<organism evidence="1">
    <name type="scientific">Utricularia reniformis</name>
    <dbReference type="NCBI Taxonomy" id="192314"/>
    <lineage>
        <taxon>Eukaryota</taxon>
        <taxon>Viridiplantae</taxon>
        <taxon>Streptophyta</taxon>
        <taxon>Embryophyta</taxon>
        <taxon>Tracheophyta</taxon>
        <taxon>Spermatophyta</taxon>
        <taxon>Magnoliopsida</taxon>
        <taxon>eudicotyledons</taxon>
        <taxon>Gunneridae</taxon>
        <taxon>Pentapetalae</taxon>
        <taxon>asterids</taxon>
        <taxon>lamiids</taxon>
        <taxon>Lamiales</taxon>
        <taxon>Lentibulariaceae</taxon>
        <taxon>Utricularia</taxon>
    </lineage>
</organism>
<keyword evidence="1" id="KW-0496">Mitochondrion</keyword>
<evidence type="ECO:0000313" key="1">
    <source>
        <dbReference type="EMBL" id="ART31830.1"/>
    </source>
</evidence>
<sequence>MLTPFRTNQPPSQVFSAFWEQSMQQNRAMDLRRIPRTTHSFDFCAGIWPEIFFKFEIL</sequence>
<name>A0A1Y0B342_9LAMI</name>
<accession>A0A1Y0B342</accession>
<gene>
    <name evidence="1" type="ORF">AEK19_MT1647</name>
</gene>
<geneLocation type="mitochondrion" evidence="1"/>